<gene>
    <name evidence="2" type="ORF">DEACI_3811</name>
    <name evidence="1" type="ORF">DEACI_4167</name>
</gene>
<evidence type="ECO:0000313" key="2">
    <source>
        <dbReference type="EMBL" id="CEJ09327.1"/>
    </source>
</evidence>
<sequence>MKAQVTEMVNALQDQLISFASELFKIKSPTCHEKEAVKRGVFQLLDSVRVSKRWRI</sequence>
<dbReference type="Proteomes" id="UP001071230">
    <property type="component" value="Unassembled WGS sequence"/>
</dbReference>
<organism evidence="1">
    <name type="scientific">Acididesulfobacillus acetoxydans</name>
    <dbReference type="NCBI Taxonomy" id="1561005"/>
    <lineage>
        <taxon>Bacteria</taxon>
        <taxon>Bacillati</taxon>
        <taxon>Bacillota</taxon>
        <taxon>Clostridia</taxon>
        <taxon>Eubacteriales</taxon>
        <taxon>Peptococcaceae</taxon>
        <taxon>Acididesulfobacillus</taxon>
    </lineage>
</organism>
<dbReference type="AlphaFoldDB" id="A0A8S0WRJ5"/>
<keyword evidence="3" id="KW-1185">Reference proteome</keyword>
<dbReference type="Proteomes" id="UP000836597">
    <property type="component" value="Chromosome"/>
</dbReference>
<evidence type="ECO:0000313" key="1">
    <source>
        <dbReference type="EMBL" id="CAA7603344.1"/>
    </source>
</evidence>
<dbReference type="EMBL" id="LR746496">
    <property type="protein sequence ID" value="CAA7603344.1"/>
    <property type="molecule type" value="Genomic_DNA"/>
</dbReference>
<reference evidence="2" key="1">
    <citation type="submission" date="2014-11" db="EMBL/GenBank/DDBJ databases">
        <authorList>
            <person name="Hornung B.V."/>
        </authorList>
    </citation>
    <scope>NUCLEOTIDE SEQUENCE</scope>
    <source>
        <strain evidence="2">INE</strain>
    </source>
</reference>
<reference evidence="1" key="2">
    <citation type="submission" date="2020-01" db="EMBL/GenBank/DDBJ databases">
        <authorList>
            <person name="Hornung B."/>
        </authorList>
    </citation>
    <scope>NUCLEOTIDE SEQUENCE</scope>
    <source>
        <strain evidence="1">PacBioINE</strain>
    </source>
</reference>
<dbReference type="KEGG" id="aacx:DEACI_4167"/>
<accession>A0A8S0WRJ5</accession>
<evidence type="ECO:0000313" key="3">
    <source>
        <dbReference type="Proteomes" id="UP001071230"/>
    </source>
</evidence>
<dbReference type="EMBL" id="CDGJ01000124">
    <property type="protein sequence ID" value="CEJ09327.1"/>
    <property type="molecule type" value="Genomic_DNA"/>
</dbReference>
<name>A0A8S0WRJ5_9FIRM</name>
<protein>
    <submittedName>
        <fullName evidence="1">Uncharacterized protein</fullName>
    </submittedName>
</protein>
<proteinExistence type="predicted"/>